<dbReference type="EMBL" id="HACA01015982">
    <property type="protein sequence ID" value="CDW33343.1"/>
    <property type="molecule type" value="Transcribed_RNA"/>
</dbReference>
<organism evidence="1">
    <name type="scientific">Lepeophtheirus salmonis</name>
    <name type="common">Salmon louse</name>
    <name type="synonym">Caligus salmonis</name>
    <dbReference type="NCBI Taxonomy" id="72036"/>
    <lineage>
        <taxon>Eukaryota</taxon>
        <taxon>Metazoa</taxon>
        <taxon>Ecdysozoa</taxon>
        <taxon>Arthropoda</taxon>
        <taxon>Crustacea</taxon>
        <taxon>Multicrustacea</taxon>
        <taxon>Hexanauplia</taxon>
        <taxon>Copepoda</taxon>
        <taxon>Siphonostomatoida</taxon>
        <taxon>Caligidae</taxon>
        <taxon>Lepeophtheirus</taxon>
    </lineage>
</organism>
<dbReference type="AlphaFoldDB" id="A0A0K2U562"/>
<proteinExistence type="predicted"/>
<protein>
    <submittedName>
        <fullName evidence="1">Uncharacterized protein</fullName>
    </submittedName>
</protein>
<sequence>MKLLNNPYKQYRTIEYTQCLMFVNENCPFKWFLFCVDIRPNFVVACHIYLIWSSWS</sequence>
<accession>A0A0K2U562</accession>
<name>A0A0K2U562_LEPSM</name>
<evidence type="ECO:0000313" key="1">
    <source>
        <dbReference type="EMBL" id="CDW33343.1"/>
    </source>
</evidence>
<reference evidence="1" key="1">
    <citation type="submission" date="2014-05" db="EMBL/GenBank/DDBJ databases">
        <authorList>
            <person name="Chronopoulou M."/>
        </authorList>
    </citation>
    <scope>NUCLEOTIDE SEQUENCE</scope>
    <source>
        <tissue evidence="1">Whole organism</tissue>
    </source>
</reference>